<comment type="similarity">
    <text evidence="2">Belongs to the EamA transporter family.</text>
</comment>
<keyword evidence="3" id="KW-0813">Transport</keyword>
<gene>
    <name evidence="10" type="primary">rarD</name>
    <name evidence="10" type="ordered locus">TC41_0828</name>
</gene>
<dbReference type="Pfam" id="PF00892">
    <property type="entry name" value="EamA"/>
    <property type="match status" value="2"/>
</dbReference>
<evidence type="ECO:0000313" key="10">
    <source>
        <dbReference type="EMBL" id="AEJ42784.1"/>
    </source>
</evidence>
<evidence type="ECO:0000256" key="7">
    <source>
        <dbReference type="ARBA" id="ARBA00023136"/>
    </source>
</evidence>
<reference evidence="11" key="2">
    <citation type="submission" date="2011-06" db="EMBL/GenBank/DDBJ databases">
        <title>The complete genome sequence of Alicyclobacillus acidocaldarius sp. Tc-4-1.</title>
        <authorList>
            <person name="Chen Y."/>
            <person name="He Y."/>
            <person name="Dong Z."/>
            <person name="Hu S."/>
        </authorList>
    </citation>
    <scope>NUCLEOTIDE SEQUENCE [LARGE SCALE GENOMIC DNA]</scope>
    <source>
        <strain evidence="11">Tc-4-1</strain>
    </source>
</reference>
<evidence type="ECO:0000256" key="8">
    <source>
        <dbReference type="SAM" id="Phobius"/>
    </source>
</evidence>
<keyword evidence="5 8" id="KW-0812">Transmembrane</keyword>
<dbReference type="InterPro" id="IPR037185">
    <property type="entry name" value="EmrE-like"/>
</dbReference>
<keyword evidence="7 8" id="KW-0472">Membrane</keyword>
<dbReference type="PATRIC" id="fig|1048834.4.peg.784"/>
<dbReference type="InterPro" id="IPR000620">
    <property type="entry name" value="EamA_dom"/>
</dbReference>
<feature type="transmembrane region" description="Helical" evidence="8">
    <location>
        <begin position="111"/>
        <end position="128"/>
    </location>
</feature>
<dbReference type="EMBL" id="CP002902">
    <property type="protein sequence ID" value="AEJ42784.1"/>
    <property type="molecule type" value="Genomic_DNA"/>
</dbReference>
<feature type="transmembrane region" description="Helical" evidence="8">
    <location>
        <begin position="244"/>
        <end position="265"/>
    </location>
</feature>
<proteinExistence type="inferred from homology"/>
<dbReference type="PANTHER" id="PTHR22911:SF137">
    <property type="entry name" value="SOLUTE CARRIER FAMILY 35 MEMBER G2-RELATED"/>
    <property type="match status" value="1"/>
</dbReference>
<dbReference type="eggNOG" id="COG2962">
    <property type="taxonomic scope" value="Bacteria"/>
</dbReference>
<feature type="transmembrane region" description="Helical" evidence="8">
    <location>
        <begin position="218"/>
        <end position="237"/>
    </location>
</feature>
<protein>
    <submittedName>
        <fullName evidence="10">RarD protein, DMT superfamily transporter</fullName>
    </submittedName>
</protein>
<feature type="transmembrane region" description="Helical" evidence="8">
    <location>
        <begin position="277"/>
        <end position="295"/>
    </location>
</feature>
<evidence type="ECO:0000259" key="9">
    <source>
        <dbReference type="Pfam" id="PF00892"/>
    </source>
</evidence>
<dbReference type="AlphaFoldDB" id="F8IF01"/>
<feature type="transmembrane region" description="Helical" evidence="8">
    <location>
        <begin position="16"/>
        <end position="34"/>
    </location>
</feature>
<dbReference type="SUPFAM" id="SSF103481">
    <property type="entry name" value="Multidrug resistance efflux transporter EmrE"/>
    <property type="match status" value="2"/>
</dbReference>
<comment type="subcellular location">
    <subcellularLocation>
        <location evidence="1">Cell membrane</location>
        <topology evidence="1">Multi-pass membrane protein</topology>
    </subcellularLocation>
</comment>
<evidence type="ECO:0000256" key="1">
    <source>
        <dbReference type="ARBA" id="ARBA00004651"/>
    </source>
</evidence>
<evidence type="ECO:0000256" key="3">
    <source>
        <dbReference type="ARBA" id="ARBA00022448"/>
    </source>
</evidence>
<feature type="transmembrane region" description="Helical" evidence="8">
    <location>
        <begin position="84"/>
        <end position="105"/>
    </location>
</feature>
<dbReference type="PANTHER" id="PTHR22911">
    <property type="entry name" value="ACYL-MALONYL CONDENSING ENZYME-RELATED"/>
    <property type="match status" value="1"/>
</dbReference>
<sequence>MNERETEWRAVTDRKGLWYAFLAYAGWGLLPAYWNVFERMSPYELLSYRMVFSALTIWIWVALARRVRNVAGVMRDGRRARLMALGSLMITVNWLTFIVAVNTGHVVESSLGYYINPIVNVLLGLLLFRERLDGWQWGALTIAMAGVGIMMGAYGQVPWLALALAGSFGLYGVVKKRVDADAVQSLTWETTLALPLAAAYLAATFATHRVTITQLTSWQMALLVLSGLFTAVPLLLFAMAAKRLSLATLGMVQYISPTLQLVIGLAVDHEAFTRADAVGFACIWMALALYTISLVRNERRHRHRPANCQAMSEAAKG</sequence>
<evidence type="ECO:0000256" key="6">
    <source>
        <dbReference type="ARBA" id="ARBA00022989"/>
    </source>
</evidence>
<dbReference type="InterPro" id="IPR004626">
    <property type="entry name" value="RarD"/>
</dbReference>
<evidence type="ECO:0000256" key="5">
    <source>
        <dbReference type="ARBA" id="ARBA00022692"/>
    </source>
</evidence>
<feature type="transmembrane region" description="Helical" evidence="8">
    <location>
        <begin position="157"/>
        <end position="174"/>
    </location>
</feature>
<dbReference type="GO" id="GO:0005886">
    <property type="term" value="C:plasma membrane"/>
    <property type="evidence" value="ECO:0007669"/>
    <property type="project" value="UniProtKB-SubCell"/>
</dbReference>
<dbReference type="HOGENOM" id="CLU_054508_1_0_9"/>
<keyword evidence="4" id="KW-1003">Cell membrane</keyword>
<feature type="transmembrane region" description="Helical" evidence="8">
    <location>
        <begin position="46"/>
        <end position="63"/>
    </location>
</feature>
<evidence type="ECO:0000256" key="2">
    <source>
        <dbReference type="ARBA" id="ARBA00007362"/>
    </source>
</evidence>
<keyword evidence="6 8" id="KW-1133">Transmembrane helix</keyword>
<organism evidence="10 11">
    <name type="scientific">Alicyclobacillus acidocaldarius (strain Tc-4-1)</name>
    <name type="common">Bacillus acidocaldarius</name>
    <dbReference type="NCBI Taxonomy" id="1048834"/>
    <lineage>
        <taxon>Bacteria</taxon>
        <taxon>Bacillati</taxon>
        <taxon>Bacillota</taxon>
        <taxon>Bacilli</taxon>
        <taxon>Bacillales</taxon>
        <taxon>Alicyclobacillaceae</taxon>
        <taxon>Alicyclobacillus</taxon>
    </lineage>
</organism>
<feature type="domain" description="EamA" evidence="9">
    <location>
        <begin position="160"/>
        <end position="290"/>
    </location>
</feature>
<accession>F8IF01</accession>
<feature type="transmembrane region" description="Helical" evidence="8">
    <location>
        <begin position="186"/>
        <end position="206"/>
    </location>
</feature>
<dbReference type="NCBIfam" id="TIGR00688">
    <property type="entry name" value="rarD"/>
    <property type="match status" value="1"/>
</dbReference>
<dbReference type="STRING" id="1048834.TC41_0828"/>
<reference evidence="10 11" key="1">
    <citation type="journal article" date="2011" name="J. Bacteriol.">
        <title>Complete Genome Sequence of Alicyclobacillus acidocaldarius Strain Tc-4-1.</title>
        <authorList>
            <person name="Chen Y."/>
            <person name="He Y."/>
            <person name="Zhang B."/>
            <person name="Yang J."/>
            <person name="Li W."/>
            <person name="Dong Z."/>
            <person name="Hu S."/>
        </authorList>
    </citation>
    <scope>NUCLEOTIDE SEQUENCE [LARGE SCALE GENOMIC DNA]</scope>
    <source>
        <strain evidence="10 11">Tc-4-1</strain>
    </source>
</reference>
<feature type="transmembrane region" description="Helical" evidence="8">
    <location>
        <begin position="135"/>
        <end position="151"/>
    </location>
</feature>
<evidence type="ECO:0000256" key="4">
    <source>
        <dbReference type="ARBA" id="ARBA00022475"/>
    </source>
</evidence>
<name>F8IF01_ALIAT</name>
<feature type="domain" description="EamA" evidence="9">
    <location>
        <begin position="15"/>
        <end position="150"/>
    </location>
</feature>
<dbReference type="KEGG" id="aad:TC41_0828"/>
<dbReference type="Proteomes" id="UP000000292">
    <property type="component" value="Chromosome"/>
</dbReference>
<evidence type="ECO:0000313" key="11">
    <source>
        <dbReference type="Proteomes" id="UP000000292"/>
    </source>
</evidence>
<dbReference type="RefSeq" id="WP_014463685.1">
    <property type="nucleotide sequence ID" value="NC_017167.1"/>
</dbReference>